<dbReference type="Proteomes" id="UP000019140">
    <property type="component" value="Unassembled WGS sequence"/>
</dbReference>
<dbReference type="PROSITE" id="PS00571">
    <property type="entry name" value="AMIDASES"/>
    <property type="match status" value="1"/>
</dbReference>
<dbReference type="EMBL" id="AZHX01001583">
    <property type="protein sequence ID" value="ETX01822.1"/>
    <property type="molecule type" value="Genomic_DNA"/>
</dbReference>
<evidence type="ECO:0000259" key="1">
    <source>
        <dbReference type="Pfam" id="PF01425"/>
    </source>
</evidence>
<dbReference type="PANTHER" id="PTHR11895">
    <property type="entry name" value="TRANSAMIDASE"/>
    <property type="match status" value="1"/>
</dbReference>
<feature type="domain" description="Amidase" evidence="1">
    <location>
        <begin position="26"/>
        <end position="447"/>
    </location>
</feature>
<dbReference type="GO" id="GO:0003824">
    <property type="term" value="F:catalytic activity"/>
    <property type="evidence" value="ECO:0007669"/>
    <property type="project" value="InterPro"/>
</dbReference>
<dbReference type="Gene3D" id="3.90.1300.10">
    <property type="entry name" value="Amidase signature (AS) domain"/>
    <property type="match status" value="1"/>
</dbReference>
<dbReference type="InterPro" id="IPR020556">
    <property type="entry name" value="Amidase_CS"/>
</dbReference>
<reference evidence="2 3" key="1">
    <citation type="journal article" date="2014" name="Nature">
        <title>An environmental bacterial taxon with a large and distinct metabolic repertoire.</title>
        <authorList>
            <person name="Wilson M.C."/>
            <person name="Mori T."/>
            <person name="Ruckert C."/>
            <person name="Uria A.R."/>
            <person name="Helf M.J."/>
            <person name="Takada K."/>
            <person name="Gernert C."/>
            <person name="Steffens U.A."/>
            <person name="Heycke N."/>
            <person name="Schmitt S."/>
            <person name="Rinke C."/>
            <person name="Helfrich E.J."/>
            <person name="Brachmann A.O."/>
            <person name="Gurgui C."/>
            <person name="Wakimoto T."/>
            <person name="Kracht M."/>
            <person name="Crusemann M."/>
            <person name="Hentschel U."/>
            <person name="Abe I."/>
            <person name="Matsunaga S."/>
            <person name="Kalinowski J."/>
            <person name="Takeyama H."/>
            <person name="Piel J."/>
        </authorList>
    </citation>
    <scope>NUCLEOTIDE SEQUENCE [LARGE SCALE GENOMIC DNA]</scope>
    <source>
        <strain evidence="3">TSY2</strain>
    </source>
</reference>
<protein>
    <recommendedName>
        <fullName evidence="1">Amidase domain-containing protein</fullName>
    </recommendedName>
</protein>
<dbReference type="InterPro" id="IPR023631">
    <property type="entry name" value="Amidase_dom"/>
</dbReference>
<dbReference type="PATRIC" id="fig|1429439.4.peg.6181"/>
<accession>W4LWU2</accession>
<dbReference type="PANTHER" id="PTHR11895:SF176">
    <property type="entry name" value="AMIDASE AMID-RELATED"/>
    <property type="match status" value="1"/>
</dbReference>
<keyword evidence="3" id="KW-1185">Reference proteome</keyword>
<evidence type="ECO:0000313" key="3">
    <source>
        <dbReference type="Proteomes" id="UP000019140"/>
    </source>
</evidence>
<dbReference type="SUPFAM" id="SSF75304">
    <property type="entry name" value="Amidase signature (AS) enzymes"/>
    <property type="match status" value="1"/>
</dbReference>
<proteinExistence type="predicted"/>
<dbReference type="HOGENOM" id="CLU_009600_0_3_7"/>
<name>W4LWU2_9BACT</name>
<comment type="caution">
    <text evidence="2">The sequence shown here is derived from an EMBL/GenBank/DDBJ whole genome shotgun (WGS) entry which is preliminary data.</text>
</comment>
<gene>
    <name evidence="2" type="ORF">ETSY2_36585</name>
</gene>
<sequence length="473" mass="50452">MTEALHYHTITELAPLIESKALSPVEVTETLLKRIEAVDGHLKAYATVMAEQAMAQARAAERDIVAGAYRGPLHGVPVAVKDLCFTTGVRTMGGSAVYADFVPDFDATVVQRFHDAGAVMLGKLNLTEGAMAGYNPAFPVPENPWKARYWPGASSSGSGTATAAGLAYGTLGSDTGGSIRHPAAVCGTVGLKPTWGRVSRYGVLDLAESLDHVGPLTRSSADAGIVLQAIAGLDPNDPTSLPDPVPEMLAGVGKGVRGLRIGWDETHATQDMAPDYARAVAEGVRVMERLGADIVPVSMPARLLEYLAAWSVLCTSEACHAHREHYPSRAEAYGPWFRGWLERGASVTGAEYAQANALRAACVGELRLMMQGLDLFACPSTSQAAYPYPLEQAYGPIPPDRDPWQSRFTVPTDFAGLPTIALPCGLSEDGLPLSLQFVGHALSEPLLVQAGDAYERATEWHNLHPPEWWAQTS</sequence>
<evidence type="ECO:0000313" key="2">
    <source>
        <dbReference type="EMBL" id="ETX01822.1"/>
    </source>
</evidence>
<dbReference type="InterPro" id="IPR000120">
    <property type="entry name" value="Amidase"/>
</dbReference>
<dbReference type="Pfam" id="PF01425">
    <property type="entry name" value="Amidase"/>
    <property type="match status" value="1"/>
</dbReference>
<dbReference type="InterPro" id="IPR036928">
    <property type="entry name" value="AS_sf"/>
</dbReference>
<organism evidence="2 3">
    <name type="scientific">Candidatus Entotheonella gemina</name>
    <dbReference type="NCBI Taxonomy" id="1429439"/>
    <lineage>
        <taxon>Bacteria</taxon>
        <taxon>Pseudomonadati</taxon>
        <taxon>Nitrospinota/Tectimicrobiota group</taxon>
        <taxon>Candidatus Tectimicrobiota</taxon>
        <taxon>Candidatus Entotheonellia</taxon>
        <taxon>Candidatus Entotheonellales</taxon>
        <taxon>Candidatus Entotheonellaceae</taxon>
        <taxon>Candidatus Entotheonella</taxon>
    </lineage>
</organism>
<dbReference type="AlphaFoldDB" id="W4LWU2"/>